<dbReference type="InterPro" id="IPR013096">
    <property type="entry name" value="Cupin_2"/>
</dbReference>
<keyword evidence="3" id="KW-1185">Reference proteome</keyword>
<evidence type="ECO:0000313" key="2">
    <source>
        <dbReference type="EMBL" id="MBP0491167.1"/>
    </source>
</evidence>
<comment type="caution">
    <text evidence="2">The sequence shown here is derived from an EMBL/GenBank/DDBJ whole genome shotgun (WGS) entry which is preliminary data.</text>
</comment>
<dbReference type="Pfam" id="PF07883">
    <property type="entry name" value="Cupin_2"/>
    <property type="match status" value="1"/>
</dbReference>
<proteinExistence type="predicted"/>
<dbReference type="SUPFAM" id="SSF51182">
    <property type="entry name" value="RmlC-like cupins"/>
    <property type="match status" value="1"/>
</dbReference>
<evidence type="ECO:0000313" key="3">
    <source>
        <dbReference type="Proteomes" id="UP000677537"/>
    </source>
</evidence>
<dbReference type="InterPro" id="IPR011051">
    <property type="entry name" value="RmlC_Cupin_sf"/>
</dbReference>
<evidence type="ECO:0000259" key="1">
    <source>
        <dbReference type="Pfam" id="PF07883"/>
    </source>
</evidence>
<accession>A0A940MYR8</accession>
<feature type="domain" description="Cupin type-2" evidence="1">
    <location>
        <begin position="31"/>
        <end position="99"/>
    </location>
</feature>
<dbReference type="InterPro" id="IPR014710">
    <property type="entry name" value="RmlC-like_jellyroll"/>
</dbReference>
<dbReference type="EMBL" id="JAGIZA010000001">
    <property type="protein sequence ID" value="MBP0491167.1"/>
    <property type="molecule type" value="Genomic_DNA"/>
</dbReference>
<gene>
    <name evidence="2" type="ORF">J5Y10_00080</name>
</gene>
<protein>
    <submittedName>
        <fullName evidence="2">Cupin domain-containing protein</fullName>
    </submittedName>
</protein>
<dbReference type="Gene3D" id="2.60.120.10">
    <property type="entry name" value="Jelly Rolls"/>
    <property type="match status" value="1"/>
</dbReference>
<reference evidence="2" key="1">
    <citation type="submission" date="2021-03" db="EMBL/GenBank/DDBJ databases">
        <authorList>
            <person name="So Y."/>
        </authorList>
    </citation>
    <scope>NUCLEOTIDE SEQUENCE</scope>
    <source>
        <strain evidence="2">SG15</strain>
    </source>
</reference>
<name>A0A940MYR8_9PROT</name>
<dbReference type="Proteomes" id="UP000677537">
    <property type="component" value="Unassembled WGS sequence"/>
</dbReference>
<sequence length="106" mass="11762">MHERLAADPAREVEETLLSRPGLRIGRIVSSGQASPPGHWYDQTEDEFVLLVAGEAGLEIAGEAVPRRLRPGDWVHLPAHCRHRVAWTQAEPPTLWFVIHHAPAAP</sequence>
<dbReference type="AlphaFoldDB" id="A0A940MYR8"/>
<organism evidence="2 3">
    <name type="scientific">Roseomonas indoligenes</name>
    <dbReference type="NCBI Taxonomy" id="2820811"/>
    <lineage>
        <taxon>Bacteria</taxon>
        <taxon>Pseudomonadati</taxon>
        <taxon>Pseudomonadota</taxon>
        <taxon>Alphaproteobacteria</taxon>
        <taxon>Acetobacterales</taxon>
        <taxon>Roseomonadaceae</taxon>
        <taxon>Roseomonas</taxon>
    </lineage>
</organism>
<dbReference type="CDD" id="cd06981">
    <property type="entry name" value="cupin_reut_a1446"/>
    <property type="match status" value="1"/>
</dbReference>